<gene>
    <name evidence="2" type="ORF">CO185_00055</name>
</gene>
<name>A0A2M7WTD3_9BACT</name>
<reference evidence="3" key="1">
    <citation type="submission" date="2017-09" db="EMBL/GenBank/DDBJ databases">
        <title>Depth-based differentiation of microbial function through sediment-hosted aquifers and enrichment of novel symbionts in the deep terrestrial subsurface.</title>
        <authorList>
            <person name="Probst A.J."/>
            <person name="Ladd B."/>
            <person name="Jarett J.K."/>
            <person name="Geller-Mcgrath D.E."/>
            <person name="Sieber C.M.K."/>
            <person name="Emerson J.B."/>
            <person name="Anantharaman K."/>
            <person name="Thomas B.C."/>
            <person name="Malmstrom R."/>
            <person name="Stieglmeier M."/>
            <person name="Klingl A."/>
            <person name="Woyke T."/>
            <person name="Ryan C.M."/>
            <person name="Banfield J.F."/>
        </authorList>
    </citation>
    <scope>NUCLEOTIDE SEQUENCE [LARGE SCALE GENOMIC DNA]</scope>
</reference>
<dbReference type="Pfam" id="PF18898">
    <property type="entry name" value="DUF5654"/>
    <property type="match status" value="1"/>
</dbReference>
<comment type="caution">
    <text evidence="2">The sequence shown here is derived from an EMBL/GenBank/DDBJ whole genome shotgun (WGS) entry which is preliminary data.</text>
</comment>
<sequence>MHESVSEVKGRSFGYISAALGLVAGLAWNDAIKEFIEVIFPLSKDTVAVKFLYAILVTVAVVILIRYLERMINRPRS</sequence>
<keyword evidence="1" id="KW-1133">Transmembrane helix</keyword>
<evidence type="ECO:0000256" key="1">
    <source>
        <dbReference type="SAM" id="Phobius"/>
    </source>
</evidence>
<evidence type="ECO:0000313" key="2">
    <source>
        <dbReference type="EMBL" id="PJA33242.1"/>
    </source>
</evidence>
<evidence type="ECO:0000313" key="3">
    <source>
        <dbReference type="Proteomes" id="UP000230758"/>
    </source>
</evidence>
<accession>A0A2M7WTD3</accession>
<dbReference type="InterPro" id="IPR043713">
    <property type="entry name" value="DUF5654"/>
</dbReference>
<dbReference type="EMBL" id="PFXF01000001">
    <property type="protein sequence ID" value="PJA33242.1"/>
    <property type="molecule type" value="Genomic_DNA"/>
</dbReference>
<feature type="transmembrane region" description="Helical" evidence="1">
    <location>
        <begin position="48"/>
        <end position="68"/>
    </location>
</feature>
<keyword evidence="1" id="KW-0812">Transmembrane</keyword>
<organism evidence="2 3">
    <name type="scientific">Candidatus Zambryskibacteria bacterium CG_4_9_14_3_um_filter_42_15</name>
    <dbReference type="NCBI Taxonomy" id="1975112"/>
    <lineage>
        <taxon>Bacteria</taxon>
        <taxon>Candidatus Zambryskiibacteriota</taxon>
    </lineage>
</organism>
<protein>
    <submittedName>
        <fullName evidence="2">Uncharacterized protein</fullName>
    </submittedName>
</protein>
<feature type="transmembrane region" description="Helical" evidence="1">
    <location>
        <begin position="12"/>
        <end position="28"/>
    </location>
</feature>
<proteinExistence type="predicted"/>
<dbReference type="AlphaFoldDB" id="A0A2M7WTD3"/>
<keyword evidence="1" id="KW-0472">Membrane</keyword>
<dbReference type="Proteomes" id="UP000230758">
    <property type="component" value="Unassembled WGS sequence"/>
</dbReference>